<organism evidence="1">
    <name type="scientific">Anguilla anguilla</name>
    <name type="common">European freshwater eel</name>
    <name type="synonym">Muraena anguilla</name>
    <dbReference type="NCBI Taxonomy" id="7936"/>
    <lineage>
        <taxon>Eukaryota</taxon>
        <taxon>Metazoa</taxon>
        <taxon>Chordata</taxon>
        <taxon>Craniata</taxon>
        <taxon>Vertebrata</taxon>
        <taxon>Euteleostomi</taxon>
        <taxon>Actinopterygii</taxon>
        <taxon>Neopterygii</taxon>
        <taxon>Teleostei</taxon>
        <taxon>Anguilliformes</taxon>
        <taxon>Anguillidae</taxon>
        <taxon>Anguilla</taxon>
    </lineage>
</organism>
<dbReference type="EMBL" id="GBXM01039459">
    <property type="protein sequence ID" value="JAH69118.1"/>
    <property type="molecule type" value="Transcribed_RNA"/>
</dbReference>
<reference evidence="1" key="2">
    <citation type="journal article" date="2015" name="Fish Shellfish Immunol.">
        <title>Early steps in the European eel (Anguilla anguilla)-Vibrio vulnificus interaction in the gills: Role of the RtxA13 toxin.</title>
        <authorList>
            <person name="Callol A."/>
            <person name="Pajuelo D."/>
            <person name="Ebbesson L."/>
            <person name="Teles M."/>
            <person name="MacKenzie S."/>
            <person name="Amaro C."/>
        </authorList>
    </citation>
    <scope>NUCLEOTIDE SEQUENCE</scope>
</reference>
<sequence length="9" mass="1088">MRASYKFSV</sequence>
<accession>A0A0E9UVW6</accession>
<evidence type="ECO:0000313" key="1">
    <source>
        <dbReference type="EMBL" id="JAH69118.1"/>
    </source>
</evidence>
<protein>
    <submittedName>
        <fullName evidence="1">Uncharacterized protein</fullName>
    </submittedName>
</protein>
<proteinExistence type="predicted"/>
<reference evidence="1" key="1">
    <citation type="submission" date="2014-11" db="EMBL/GenBank/DDBJ databases">
        <authorList>
            <person name="Amaro Gonzalez C."/>
        </authorList>
    </citation>
    <scope>NUCLEOTIDE SEQUENCE</scope>
</reference>
<name>A0A0E9UVW6_ANGAN</name>